<protein>
    <recommendedName>
        <fullName evidence="1">NmrA-like domain-containing protein</fullName>
    </recommendedName>
</protein>
<dbReference type="Proteomes" id="UP000824469">
    <property type="component" value="Unassembled WGS sequence"/>
</dbReference>
<dbReference type="Gene3D" id="3.40.50.720">
    <property type="entry name" value="NAD(P)-binding Rossmann-like Domain"/>
    <property type="match status" value="1"/>
</dbReference>
<proteinExistence type="predicted"/>
<dbReference type="EMBL" id="JAHRHJ020000002">
    <property type="protein sequence ID" value="KAH9325240.1"/>
    <property type="molecule type" value="Genomic_DNA"/>
</dbReference>
<feature type="non-terminal residue" evidence="2">
    <location>
        <position position="169"/>
    </location>
</feature>
<accession>A0AA38GNW1</accession>
<feature type="domain" description="NmrA-like" evidence="1">
    <location>
        <begin position="22"/>
        <end position="93"/>
    </location>
</feature>
<feature type="non-terminal residue" evidence="2">
    <location>
        <position position="1"/>
    </location>
</feature>
<dbReference type="PANTHER" id="PTHR43349:SF93">
    <property type="entry name" value="ISOFLAVONE REDUCTASE HOMOLOG P3-RELATED"/>
    <property type="match status" value="1"/>
</dbReference>
<organism evidence="2 3">
    <name type="scientific">Taxus chinensis</name>
    <name type="common">Chinese yew</name>
    <name type="synonym">Taxus wallichiana var. chinensis</name>
    <dbReference type="NCBI Taxonomy" id="29808"/>
    <lineage>
        <taxon>Eukaryota</taxon>
        <taxon>Viridiplantae</taxon>
        <taxon>Streptophyta</taxon>
        <taxon>Embryophyta</taxon>
        <taxon>Tracheophyta</taxon>
        <taxon>Spermatophyta</taxon>
        <taxon>Pinopsida</taxon>
        <taxon>Pinidae</taxon>
        <taxon>Conifers II</taxon>
        <taxon>Cupressales</taxon>
        <taxon>Taxaceae</taxon>
        <taxon>Taxus</taxon>
    </lineage>
</organism>
<reference evidence="2 3" key="1">
    <citation type="journal article" date="2021" name="Nat. Plants">
        <title>The Taxus genome provides insights into paclitaxel biosynthesis.</title>
        <authorList>
            <person name="Xiong X."/>
            <person name="Gou J."/>
            <person name="Liao Q."/>
            <person name="Li Y."/>
            <person name="Zhou Q."/>
            <person name="Bi G."/>
            <person name="Li C."/>
            <person name="Du R."/>
            <person name="Wang X."/>
            <person name="Sun T."/>
            <person name="Guo L."/>
            <person name="Liang H."/>
            <person name="Lu P."/>
            <person name="Wu Y."/>
            <person name="Zhang Z."/>
            <person name="Ro D.K."/>
            <person name="Shang Y."/>
            <person name="Huang S."/>
            <person name="Yan J."/>
        </authorList>
    </citation>
    <scope>NUCLEOTIDE SEQUENCE [LARGE SCALE GENOMIC DNA]</scope>
    <source>
        <strain evidence="2">Ta-2019</strain>
    </source>
</reference>
<comment type="caution">
    <text evidence="2">The sequence shown here is derived from an EMBL/GenBank/DDBJ whole genome shotgun (WGS) entry which is preliminary data.</text>
</comment>
<evidence type="ECO:0000313" key="3">
    <source>
        <dbReference type="Proteomes" id="UP000824469"/>
    </source>
</evidence>
<dbReference type="SUPFAM" id="SSF51735">
    <property type="entry name" value="NAD(P)-binding Rossmann-fold domains"/>
    <property type="match status" value="1"/>
</dbReference>
<dbReference type="InterPro" id="IPR008030">
    <property type="entry name" value="NmrA-like"/>
</dbReference>
<dbReference type="InterPro" id="IPR050608">
    <property type="entry name" value="NmrA-type/Isoflavone_red_sf"/>
</dbReference>
<name>A0AA38GNW1_TAXCH</name>
<dbReference type="Pfam" id="PF05368">
    <property type="entry name" value="NmrA"/>
    <property type="match status" value="1"/>
</dbReference>
<keyword evidence="3" id="KW-1185">Reference proteome</keyword>
<dbReference type="InterPro" id="IPR036291">
    <property type="entry name" value="NAD(P)-bd_dom_sf"/>
</dbReference>
<dbReference type="AlphaFoldDB" id="A0AA38GNW1"/>
<dbReference type="PANTHER" id="PTHR43349">
    <property type="entry name" value="PINORESINOL REDUCTASE-RELATED"/>
    <property type="match status" value="1"/>
</dbReference>
<sequence>ITPAGTGDLCNVGKNVLGDECSRILLIGGIGYTGRHVAKASIVLGHPTYLLVRQSTASNPQKAELLESFKASGANIVHGSLEDHASLVETIKKWMWSSPQWERLRFCAFARTASLQIHCLCKTFHFFQVLYGRESHRRGSVSYQNIHEAQFALQLCELLQRVTKLAGIK</sequence>
<gene>
    <name evidence="2" type="ORF">KI387_005418</name>
</gene>
<evidence type="ECO:0000313" key="2">
    <source>
        <dbReference type="EMBL" id="KAH9325240.1"/>
    </source>
</evidence>
<evidence type="ECO:0000259" key="1">
    <source>
        <dbReference type="Pfam" id="PF05368"/>
    </source>
</evidence>